<reference evidence="1 2" key="1">
    <citation type="journal article" date="2012" name="PLoS Pathog.">
        <title>Diverse lifestyles and strategies of plant pathogenesis encoded in the genomes of eighteen Dothideomycetes fungi.</title>
        <authorList>
            <person name="Ohm R.A."/>
            <person name="Feau N."/>
            <person name="Henrissat B."/>
            <person name="Schoch C.L."/>
            <person name="Horwitz B.A."/>
            <person name="Barry K.W."/>
            <person name="Condon B.J."/>
            <person name="Copeland A.C."/>
            <person name="Dhillon B."/>
            <person name="Glaser F."/>
            <person name="Hesse C.N."/>
            <person name="Kosti I."/>
            <person name="LaButti K."/>
            <person name="Lindquist E.A."/>
            <person name="Lucas S."/>
            <person name="Salamov A.A."/>
            <person name="Bradshaw R.E."/>
            <person name="Ciuffetti L."/>
            <person name="Hamelin R.C."/>
            <person name="Kema G.H.J."/>
            <person name="Lawrence C."/>
            <person name="Scott J.A."/>
            <person name="Spatafora J.W."/>
            <person name="Turgeon B.G."/>
            <person name="de Wit P.J.G.M."/>
            <person name="Zhong S."/>
            <person name="Goodwin S.B."/>
            <person name="Grigoriev I.V."/>
        </authorList>
    </citation>
    <scope>NUCLEOTIDE SEQUENCE [LARGE SCALE GENOMIC DNA]</scope>
    <source>
        <strain evidence="1 2">UAMH 10762</strain>
    </source>
</reference>
<sequence length="103" mass="11641">MSRGNVAALRNETGLFHFSRAHMPRRDSAVEFRERLDSTKPPSFCSIVVRPRAWVQATTRQGFGGHPSRVDRRSNVLVAVPLEELARIQDRPLFARKVVSLSS</sequence>
<proteinExistence type="predicted"/>
<evidence type="ECO:0000313" key="1">
    <source>
        <dbReference type="EMBL" id="EMC92214.1"/>
    </source>
</evidence>
<organism evidence="1 2">
    <name type="scientific">Baudoinia panamericana (strain UAMH 10762)</name>
    <name type="common">Angels' share fungus</name>
    <name type="synonym">Baudoinia compniacensis (strain UAMH 10762)</name>
    <dbReference type="NCBI Taxonomy" id="717646"/>
    <lineage>
        <taxon>Eukaryota</taxon>
        <taxon>Fungi</taxon>
        <taxon>Dikarya</taxon>
        <taxon>Ascomycota</taxon>
        <taxon>Pezizomycotina</taxon>
        <taxon>Dothideomycetes</taxon>
        <taxon>Dothideomycetidae</taxon>
        <taxon>Mycosphaerellales</taxon>
        <taxon>Teratosphaeriaceae</taxon>
        <taxon>Baudoinia</taxon>
    </lineage>
</organism>
<dbReference type="EMBL" id="KB445562">
    <property type="protein sequence ID" value="EMC92214.1"/>
    <property type="molecule type" value="Genomic_DNA"/>
</dbReference>
<evidence type="ECO:0000313" key="2">
    <source>
        <dbReference type="Proteomes" id="UP000011761"/>
    </source>
</evidence>
<name>M2MZW0_BAUPA</name>
<dbReference type="HOGENOM" id="CLU_2263254_0_0_1"/>
<dbReference type="AlphaFoldDB" id="M2MZW0"/>
<dbReference type="GeneID" id="19110683"/>
<keyword evidence="2" id="KW-1185">Reference proteome</keyword>
<dbReference type="RefSeq" id="XP_007680660.1">
    <property type="nucleotide sequence ID" value="XM_007682470.1"/>
</dbReference>
<dbReference type="Proteomes" id="UP000011761">
    <property type="component" value="Unassembled WGS sequence"/>
</dbReference>
<dbReference type="KEGG" id="bcom:BAUCODRAFT_281955"/>
<gene>
    <name evidence="1" type="ORF">BAUCODRAFT_281955</name>
</gene>
<accession>M2MZW0</accession>
<protein>
    <submittedName>
        <fullName evidence="1">Uncharacterized protein</fullName>
    </submittedName>
</protein>